<evidence type="ECO:0000313" key="1">
    <source>
        <dbReference type="EMBL" id="SVC67092.1"/>
    </source>
</evidence>
<reference evidence="1" key="1">
    <citation type="submission" date="2018-05" db="EMBL/GenBank/DDBJ databases">
        <authorList>
            <person name="Lanie J.A."/>
            <person name="Ng W.-L."/>
            <person name="Kazmierczak K.M."/>
            <person name="Andrzejewski T.M."/>
            <person name="Davidsen T.M."/>
            <person name="Wayne K.J."/>
            <person name="Tettelin H."/>
            <person name="Glass J.I."/>
            <person name="Rusch D."/>
            <person name="Podicherti R."/>
            <person name="Tsui H.-C.T."/>
            <person name="Winkler M.E."/>
        </authorList>
    </citation>
    <scope>NUCLEOTIDE SEQUENCE</scope>
</reference>
<feature type="non-terminal residue" evidence="1">
    <location>
        <position position="129"/>
    </location>
</feature>
<sequence length="129" mass="14873">MKIFVSNTLNETERKKLLAEGLDDVFFLHKEFDEKDEPHEEFLESNICFGNVPPSWLPVNPNLEWIQLISVGFGEYLNLDWEKLSLQIRMTNLAGFFAEPVAQSMLAGLLAIYRGIDQLTLLKESVKWV</sequence>
<protein>
    <recommendedName>
        <fullName evidence="2">D-isomer specific 2-hydroxyacid dehydrogenase catalytic domain-containing protein</fullName>
    </recommendedName>
</protein>
<dbReference type="EMBL" id="UINC01104152">
    <property type="protein sequence ID" value="SVC67092.1"/>
    <property type="molecule type" value="Genomic_DNA"/>
</dbReference>
<accession>A0A382P586</accession>
<name>A0A382P586_9ZZZZ</name>
<dbReference type="AlphaFoldDB" id="A0A382P586"/>
<proteinExistence type="predicted"/>
<evidence type="ECO:0008006" key="2">
    <source>
        <dbReference type="Google" id="ProtNLM"/>
    </source>
</evidence>
<dbReference type="Gene3D" id="3.40.50.720">
    <property type="entry name" value="NAD(P)-binding Rossmann-like Domain"/>
    <property type="match status" value="1"/>
</dbReference>
<gene>
    <name evidence="1" type="ORF">METZ01_LOCUS319946</name>
</gene>
<organism evidence="1">
    <name type="scientific">marine metagenome</name>
    <dbReference type="NCBI Taxonomy" id="408172"/>
    <lineage>
        <taxon>unclassified sequences</taxon>
        <taxon>metagenomes</taxon>
        <taxon>ecological metagenomes</taxon>
    </lineage>
</organism>